<evidence type="ECO:0000256" key="2">
    <source>
        <dbReference type="ARBA" id="ARBA00023015"/>
    </source>
</evidence>
<evidence type="ECO:0000313" key="6">
    <source>
        <dbReference type="EMBL" id="KAF9886452.1"/>
    </source>
</evidence>
<gene>
    <name evidence="6" type="ORF">FE257_011484</name>
</gene>
<keyword evidence="7" id="KW-1185">Reference proteome</keyword>
<evidence type="ECO:0000256" key="5">
    <source>
        <dbReference type="ARBA" id="ARBA00023242"/>
    </source>
</evidence>
<dbReference type="InterPro" id="IPR051711">
    <property type="entry name" value="Stress_Response_Reg"/>
</dbReference>
<dbReference type="AlphaFoldDB" id="A0AAD4GRE3"/>
<comment type="subcellular location">
    <subcellularLocation>
        <location evidence="1">Nucleus</location>
    </subcellularLocation>
</comment>
<dbReference type="CDD" id="cd12148">
    <property type="entry name" value="fungal_TF_MHR"/>
    <property type="match status" value="1"/>
</dbReference>
<evidence type="ECO:0000256" key="4">
    <source>
        <dbReference type="ARBA" id="ARBA00023163"/>
    </source>
</evidence>
<reference evidence="6" key="1">
    <citation type="journal article" date="2019" name="Beilstein J. Org. Chem.">
        <title>Nanangenines: drimane sesquiterpenoids as the dominant metabolite cohort of a novel Australian fungus, Aspergillus nanangensis.</title>
        <authorList>
            <person name="Lacey H.J."/>
            <person name="Gilchrist C.L.M."/>
            <person name="Crombie A."/>
            <person name="Kalaitzis J.A."/>
            <person name="Vuong D."/>
            <person name="Rutledge P.J."/>
            <person name="Turner P."/>
            <person name="Pitt J.I."/>
            <person name="Lacey E."/>
            <person name="Chooi Y.H."/>
            <person name="Piggott A.M."/>
        </authorList>
    </citation>
    <scope>NUCLEOTIDE SEQUENCE</scope>
    <source>
        <strain evidence="6">MST-FP2251</strain>
    </source>
</reference>
<dbReference type="GO" id="GO:0005634">
    <property type="term" value="C:nucleus"/>
    <property type="evidence" value="ECO:0007669"/>
    <property type="project" value="UniProtKB-SubCell"/>
</dbReference>
<sequence length="334" mass="36918">MTIQDSDITTSWDPPSSCSQQDGTLSLQVRLSHLLSYILTSIYKTEETHLGTFLDKTRTILHTLAGHAQEIEGIIYTKFQNAVDTMPKGTQHVTLLYHQCVIVATRPLLLSILKERLDKLDQGEEDWQSFLAPTKTLISTGIKSAAKTLQILSDEGSLLDVFLPFDLEFTYGAAIHLTMANALFPHAIEGQSCIQDAHSIFEEMTYKSNRLAAAQKSELVSLESLFRELASRIERRGLQTLTLTTPDQMGNNRPEHMAPDDEQLVDASVADEGSIELSLVGGSEASPGVDHPVSNMEFLENIGISSYEFLSIVDQIGNPETYGMLDGGQSWKEL</sequence>
<keyword evidence="2" id="KW-0805">Transcription regulation</keyword>
<evidence type="ECO:0000256" key="1">
    <source>
        <dbReference type="ARBA" id="ARBA00004123"/>
    </source>
</evidence>
<keyword evidence="4" id="KW-0804">Transcription</keyword>
<dbReference type="GO" id="GO:0045944">
    <property type="term" value="P:positive regulation of transcription by RNA polymerase II"/>
    <property type="evidence" value="ECO:0007669"/>
    <property type="project" value="TreeGrafter"/>
</dbReference>
<comment type="caution">
    <text evidence="6">The sequence shown here is derived from an EMBL/GenBank/DDBJ whole genome shotgun (WGS) entry which is preliminary data.</text>
</comment>
<keyword evidence="3" id="KW-0238">DNA-binding</keyword>
<evidence type="ECO:0000256" key="3">
    <source>
        <dbReference type="ARBA" id="ARBA00023125"/>
    </source>
</evidence>
<organism evidence="6 7">
    <name type="scientific">Aspergillus nanangensis</name>
    <dbReference type="NCBI Taxonomy" id="2582783"/>
    <lineage>
        <taxon>Eukaryota</taxon>
        <taxon>Fungi</taxon>
        <taxon>Dikarya</taxon>
        <taxon>Ascomycota</taxon>
        <taxon>Pezizomycotina</taxon>
        <taxon>Eurotiomycetes</taxon>
        <taxon>Eurotiomycetidae</taxon>
        <taxon>Eurotiales</taxon>
        <taxon>Aspergillaceae</taxon>
        <taxon>Aspergillus</taxon>
        <taxon>Aspergillus subgen. Circumdati</taxon>
    </lineage>
</organism>
<name>A0AAD4GRE3_ASPNN</name>
<dbReference type="PANTHER" id="PTHR47540">
    <property type="entry name" value="THIAMINE REPRESSIBLE GENES REGULATORY PROTEIN THI5"/>
    <property type="match status" value="1"/>
</dbReference>
<reference evidence="6" key="2">
    <citation type="submission" date="2020-02" db="EMBL/GenBank/DDBJ databases">
        <authorList>
            <person name="Gilchrist C.L.M."/>
            <person name="Chooi Y.-H."/>
        </authorList>
    </citation>
    <scope>NUCLEOTIDE SEQUENCE</scope>
    <source>
        <strain evidence="6">MST-FP2251</strain>
    </source>
</reference>
<dbReference type="Proteomes" id="UP001194746">
    <property type="component" value="Unassembled WGS sequence"/>
</dbReference>
<protein>
    <submittedName>
        <fullName evidence="6">Uncharacterized protein</fullName>
    </submittedName>
</protein>
<keyword evidence="5" id="KW-0539">Nucleus</keyword>
<proteinExistence type="predicted"/>
<evidence type="ECO:0000313" key="7">
    <source>
        <dbReference type="Proteomes" id="UP001194746"/>
    </source>
</evidence>
<dbReference type="EMBL" id="VCAU01000077">
    <property type="protein sequence ID" value="KAF9886452.1"/>
    <property type="molecule type" value="Genomic_DNA"/>
</dbReference>
<dbReference type="GO" id="GO:0043565">
    <property type="term" value="F:sequence-specific DNA binding"/>
    <property type="evidence" value="ECO:0007669"/>
    <property type="project" value="TreeGrafter"/>
</dbReference>
<accession>A0AAD4GRE3</accession>
<dbReference type="PANTHER" id="PTHR47540:SF6">
    <property type="entry name" value="ZN(II)2CYS6 TRANSCRIPTION FACTOR (EUROFUNG)"/>
    <property type="match status" value="1"/>
</dbReference>